<accession>A0ABW0QM61</accession>
<keyword evidence="2" id="KW-1185">Reference proteome</keyword>
<protein>
    <submittedName>
        <fullName evidence="1">Uncharacterized protein</fullName>
    </submittedName>
</protein>
<proteinExistence type="predicted"/>
<evidence type="ECO:0000313" key="2">
    <source>
        <dbReference type="Proteomes" id="UP001596084"/>
    </source>
</evidence>
<dbReference type="Proteomes" id="UP001596084">
    <property type="component" value="Unassembled WGS sequence"/>
</dbReference>
<organism evidence="1 2">
    <name type="scientific">Polaromonas jejuensis</name>
    <dbReference type="NCBI Taxonomy" id="457502"/>
    <lineage>
        <taxon>Bacteria</taxon>
        <taxon>Pseudomonadati</taxon>
        <taxon>Pseudomonadota</taxon>
        <taxon>Betaproteobacteria</taxon>
        <taxon>Burkholderiales</taxon>
        <taxon>Comamonadaceae</taxon>
        <taxon>Polaromonas</taxon>
    </lineage>
</organism>
<reference evidence="2" key="1">
    <citation type="journal article" date="2019" name="Int. J. Syst. Evol. Microbiol.">
        <title>The Global Catalogue of Microorganisms (GCM) 10K type strain sequencing project: providing services to taxonomists for standard genome sequencing and annotation.</title>
        <authorList>
            <consortium name="The Broad Institute Genomics Platform"/>
            <consortium name="The Broad Institute Genome Sequencing Center for Infectious Disease"/>
            <person name="Wu L."/>
            <person name="Ma J."/>
        </authorList>
    </citation>
    <scope>NUCLEOTIDE SEQUENCE [LARGE SCALE GENOMIC DNA]</scope>
    <source>
        <strain evidence="2">CGMCC 4.7277</strain>
    </source>
</reference>
<gene>
    <name evidence="1" type="ORF">ACFPP7_23090</name>
</gene>
<name>A0ABW0QM61_9BURK</name>
<dbReference type="RefSeq" id="WP_068832270.1">
    <property type="nucleotide sequence ID" value="NZ_JBHSMX010000066.1"/>
</dbReference>
<evidence type="ECO:0000313" key="1">
    <source>
        <dbReference type="EMBL" id="MFC5523779.1"/>
    </source>
</evidence>
<dbReference type="EMBL" id="JBHSMX010000066">
    <property type="protein sequence ID" value="MFC5523779.1"/>
    <property type="molecule type" value="Genomic_DNA"/>
</dbReference>
<sequence>MYLGIDTQTGLIYEGSGNPDWPALPLPTVTQAKLIEKPEDWGSLPSGLSSDPFKWVFREDSFDASMRVRRGRLYQPYGNSQPSTYQVSRHPYDPSSFSSNVGIRISKSLNAYASCYELLNMPRHGVGATLALGGTLGASAWRIIQTEMLASRAVMVSLKSLSSYDILPEIDAQKIDEVFRPKIAQSINRVLDSAFKESPISVIEHCRDALAVIFARWMTQHGGDPKVLADDLAKLAEKIEKPPFEKFCAANIGKVVGLVHNRGKTNVATTKGLRPPVEEDAAMAVHAVGFALRELGWAKEPAFAIG</sequence>
<comment type="caution">
    <text evidence="1">The sequence shown here is derived from an EMBL/GenBank/DDBJ whole genome shotgun (WGS) entry which is preliminary data.</text>
</comment>